<dbReference type="RefSeq" id="WP_004827972.1">
    <property type="nucleotide sequence ID" value="NZ_BBLJ01000003.1"/>
</dbReference>
<dbReference type="AlphaFoldDB" id="A0A0A8TVJ7"/>
<reference evidence="5" key="1">
    <citation type="journal article" date="2020" name="MBio">
        <title>Horizontal gene transfer to a defensive symbiont with a reduced genome amongst a multipartite beetle microbiome.</title>
        <authorList>
            <person name="Waterworth S.C."/>
            <person name="Florez L.V."/>
            <person name="Rees E.R."/>
            <person name="Hertweck C."/>
            <person name="Kaltenpoth M."/>
            <person name="Kwan J.C."/>
        </authorList>
    </citation>
    <scope>NUCLEOTIDE SEQUENCE [LARGE SCALE GENOMIC DNA]</scope>
</reference>
<dbReference type="InterPro" id="IPR029069">
    <property type="entry name" value="HotDog_dom_sf"/>
</dbReference>
<dbReference type="eggNOG" id="COG2050">
    <property type="taxonomic scope" value="Bacteria"/>
</dbReference>
<dbReference type="InterPro" id="IPR003736">
    <property type="entry name" value="PAAI_dom"/>
</dbReference>
<dbReference type="KEGG" id="aber:BSR55_04260"/>
<dbReference type="GO" id="GO:0016289">
    <property type="term" value="F:acyl-CoA hydrolase activity"/>
    <property type="evidence" value="ECO:0007669"/>
    <property type="project" value="UniProtKB-ARBA"/>
</dbReference>
<dbReference type="GeneID" id="69461247"/>
<dbReference type="Pfam" id="PF03061">
    <property type="entry name" value="4HBT"/>
    <property type="match status" value="1"/>
</dbReference>
<dbReference type="InterPro" id="IPR006683">
    <property type="entry name" value="Thioestr_dom"/>
</dbReference>
<protein>
    <submittedName>
        <fullName evidence="4">Thioesterase family protein</fullName>
    </submittedName>
</protein>
<dbReference type="NCBIfam" id="NF008675">
    <property type="entry name" value="PRK11688.1"/>
    <property type="match status" value="1"/>
</dbReference>
<dbReference type="EMBL" id="CP092085">
    <property type="protein sequence ID" value="UUN97014.1"/>
    <property type="molecule type" value="Genomic_DNA"/>
</dbReference>
<reference evidence="4" key="2">
    <citation type="submission" date="2022-02" db="EMBL/GenBank/DDBJ databases">
        <title>Characterization of Tn125 harboring carbapenem-resistant Acinetobacter bereziniae clinical isolates.</title>
        <authorList>
            <person name="Wong N.-K."/>
            <person name="Pan Q."/>
        </authorList>
    </citation>
    <scope>NUCLEOTIDE SEQUENCE</scope>
    <source>
        <strain evidence="4">GD03393</strain>
    </source>
</reference>
<feature type="domain" description="Thioesterase" evidence="2">
    <location>
        <begin position="80"/>
        <end position="167"/>
    </location>
</feature>
<dbReference type="STRING" id="106648.GCA_000753985_04063"/>
<evidence type="ECO:0000313" key="5">
    <source>
        <dbReference type="Proteomes" id="UP000490535"/>
    </source>
</evidence>
<dbReference type="NCBIfam" id="TIGR00369">
    <property type="entry name" value="unchar_dom_1"/>
    <property type="match status" value="1"/>
</dbReference>
<organism evidence="3 5">
    <name type="scientific">Acinetobacter bereziniae</name>
    <name type="common">Acinetobacter genomosp. 10</name>
    <dbReference type="NCBI Taxonomy" id="106648"/>
    <lineage>
        <taxon>Bacteria</taxon>
        <taxon>Pseudomonadati</taxon>
        <taxon>Pseudomonadota</taxon>
        <taxon>Gammaproteobacteria</taxon>
        <taxon>Moraxellales</taxon>
        <taxon>Moraxellaceae</taxon>
        <taxon>Acinetobacter</taxon>
    </lineage>
</organism>
<dbReference type="EMBL" id="WNDP01000123">
    <property type="protein sequence ID" value="KAF1020353.1"/>
    <property type="molecule type" value="Genomic_DNA"/>
</dbReference>
<gene>
    <name evidence="3" type="ORF">GAK29_03659</name>
    <name evidence="4" type="ORF">I9054_016875</name>
</gene>
<keyword evidence="1" id="KW-0378">Hydrolase</keyword>
<evidence type="ECO:0000259" key="2">
    <source>
        <dbReference type="Pfam" id="PF03061"/>
    </source>
</evidence>
<sequence>MMMSDSPKTDSAQSESQKKWTGNLHLGAKADLNVVLNQLTKAFNGSPYFSHNNMQMRVVNDEIEGYIEMKPYLIGNVAFQILHGGVAATLLDSIGGIVAMGELYKRAEPDQLPDTLKKVSRLATVDMRVDYLAPGRGEYFIAKAETLRMGRKGCTMRMTMVNNEGKAIATAIASYAY</sequence>
<accession>A0A0A8TVJ7</accession>
<evidence type="ECO:0000313" key="4">
    <source>
        <dbReference type="EMBL" id="UUN97014.1"/>
    </source>
</evidence>
<evidence type="ECO:0000256" key="1">
    <source>
        <dbReference type="ARBA" id="ARBA00022801"/>
    </source>
</evidence>
<dbReference type="Proteomes" id="UP000644140">
    <property type="component" value="Chromosome"/>
</dbReference>
<name>A0A0A8TVJ7_ACIBZ</name>
<proteinExistence type="predicted"/>
<dbReference type="SUPFAM" id="SSF54637">
    <property type="entry name" value="Thioesterase/thiol ester dehydrase-isomerase"/>
    <property type="match status" value="1"/>
</dbReference>
<dbReference type="CDD" id="cd03443">
    <property type="entry name" value="PaaI_thioesterase"/>
    <property type="match status" value="1"/>
</dbReference>
<dbReference type="Gene3D" id="3.10.129.10">
    <property type="entry name" value="Hotdog Thioesterase"/>
    <property type="match status" value="1"/>
</dbReference>
<dbReference type="Proteomes" id="UP000490535">
    <property type="component" value="Unassembled WGS sequence"/>
</dbReference>
<evidence type="ECO:0000313" key="3">
    <source>
        <dbReference type="EMBL" id="KAF1020353.1"/>
    </source>
</evidence>